<proteinExistence type="predicted"/>
<dbReference type="InterPro" id="IPR000477">
    <property type="entry name" value="RT_dom"/>
</dbReference>
<reference evidence="2 3" key="1">
    <citation type="submission" date="2019-02" db="EMBL/GenBank/DDBJ databases">
        <title>Genome sequencing of the rare red list fungi Phlebia centrifuga.</title>
        <authorList>
            <person name="Buettner E."/>
            <person name="Kellner H."/>
        </authorList>
    </citation>
    <scope>NUCLEOTIDE SEQUENCE [LARGE SCALE GENOMIC DNA]</scope>
    <source>
        <strain evidence="2 3">DSM 108282</strain>
    </source>
</reference>
<evidence type="ECO:0000259" key="1">
    <source>
        <dbReference type="PROSITE" id="PS50878"/>
    </source>
</evidence>
<gene>
    <name evidence="2" type="ORF">EW026_g7894</name>
</gene>
<keyword evidence="3" id="KW-1185">Reference proteome</keyword>
<dbReference type="InterPro" id="IPR043128">
    <property type="entry name" value="Rev_trsase/Diguanyl_cyclase"/>
</dbReference>
<comment type="caution">
    <text evidence="2">The sequence shown here is derived from an EMBL/GenBank/DDBJ whole genome shotgun (WGS) entry which is preliminary data.</text>
</comment>
<dbReference type="PANTHER" id="PTHR33064:SF37">
    <property type="entry name" value="RIBONUCLEASE H"/>
    <property type="match status" value="1"/>
</dbReference>
<dbReference type="Proteomes" id="UP000309038">
    <property type="component" value="Unassembled WGS sequence"/>
</dbReference>
<dbReference type="AlphaFoldDB" id="A0A4S4K822"/>
<dbReference type="CDD" id="cd01647">
    <property type="entry name" value="RT_LTR"/>
    <property type="match status" value="1"/>
</dbReference>
<evidence type="ECO:0000313" key="2">
    <source>
        <dbReference type="EMBL" id="THG93307.1"/>
    </source>
</evidence>
<dbReference type="EMBL" id="SGPJ01000702">
    <property type="protein sequence ID" value="THG93307.1"/>
    <property type="molecule type" value="Genomic_DNA"/>
</dbReference>
<dbReference type="Pfam" id="PF00078">
    <property type="entry name" value="RVT_1"/>
    <property type="match status" value="1"/>
</dbReference>
<feature type="domain" description="Reverse transcriptase" evidence="1">
    <location>
        <begin position="1"/>
        <end position="131"/>
    </location>
</feature>
<dbReference type="Gene3D" id="3.10.10.10">
    <property type="entry name" value="HIV Type 1 Reverse Transcriptase, subunit A, domain 1"/>
    <property type="match status" value="1"/>
</dbReference>
<dbReference type="SUPFAM" id="SSF56672">
    <property type="entry name" value="DNA/RNA polymerases"/>
    <property type="match status" value="1"/>
</dbReference>
<dbReference type="InterPro" id="IPR051320">
    <property type="entry name" value="Viral_Replic_Matur_Polypro"/>
</dbReference>
<name>A0A4S4K822_9APHY</name>
<evidence type="ECO:0000313" key="3">
    <source>
        <dbReference type="Proteomes" id="UP000309038"/>
    </source>
</evidence>
<accession>A0A4S4K822</accession>
<dbReference type="Gene3D" id="3.30.70.270">
    <property type="match status" value="1"/>
</dbReference>
<dbReference type="InterPro" id="IPR043502">
    <property type="entry name" value="DNA/RNA_pol_sf"/>
</dbReference>
<protein>
    <recommendedName>
        <fullName evidence="1">Reverse transcriptase domain-containing protein</fullName>
    </recommendedName>
</protein>
<dbReference type="PANTHER" id="PTHR33064">
    <property type="entry name" value="POL PROTEIN"/>
    <property type="match status" value="1"/>
</dbReference>
<sequence>MEGILRRIAKKPYRSSLDGKDAYECIRIEPDHVERSAVTTPDGNMVSLVLQQGDCNAVATYQTLMNHLFGQFIGVFMDVYLDDILVYSDTLREHFEHVRKVVDILQREKLYLNKDKLKFLQPELKVLGRIVDDGGIRMDPDKVDSVLHWKPPTNKQLLQAFLGVSGPRSGVSVDSYSPEGI</sequence>
<dbReference type="PROSITE" id="PS50878">
    <property type="entry name" value="RT_POL"/>
    <property type="match status" value="1"/>
</dbReference>
<organism evidence="2 3">
    <name type="scientific">Hermanssonia centrifuga</name>
    <dbReference type="NCBI Taxonomy" id="98765"/>
    <lineage>
        <taxon>Eukaryota</taxon>
        <taxon>Fungi</taxon>
        <taxon>Dikarya</taxon>
        <taxon>Basidiomycota</taxon>
        <taxon>Agaricomycotina</taxon>
        <taxon>Agaricomycetes</taxon>
        <taxon>Polyporales</taxon>
        <taxon>Meruliaceae</taxon>
        <taxon>Hermanssonia</taxon>
    </lineage>
</organism>